<dbReference type="EMBL" id="CP006811">
    <property type="protein sequence ID" value="AHA97708.1"/>
    <property type="molecule type" value="Genomic_DNA"/>
</dbReference>
<reference evidence="1 2" key="1">
    <citation type="journal article" date="2014" name="Genome Announc.">
        <title>Complete Genome Sequences of Lactobacillus johnsonii Strain N6.2 and Lactobacillus reuteri Strain TD1.</title>
        <authorList>
            <person name="Leonard M.T."/>
            <person name="Valladares R.B."/>
            <person name="Ardissone A."/>
            <person name="Gonzalez C.F."/>
            <person name="Lorca G.L."/>
            <person name="Triplett E.W."/>
        </authorList>
    </citation>
    <scope>NUCLEOTIDE SEQUENCE [LARGE SCALE GENOMIC DNA]</scope>
    <source>
        <strain evidence="1 2">N6.2</strain>
    </source>
</reference>
<proteinExistence type="predicted"/>
<dbReference type="KEGG" id="ljn:T285_06735"/>
<dbReference type="InterPro" id="IPR038226">
    <property type="entry name" value="LMG18311-like_sf"/>
</dbReference>
<dbReference type="Gene3D" id="3.40.1720.10">
    <property type="entry name" value="Streptococcus thermophilus LMG 18311 protein like"/>
    <property type="match status" value="1"/>
</dbReference>
<accession>A0A7D9N7H8</accession>
<gene>
    <name evidence="1" type="ORF">T285_06735</name>
</gene>
<dbReference type="AlphaFoldDB" id="A0A7D9N7H8"/>
<dbReference type="Proteomes" id="UP000018522">
    <property type="component" value="Chromosome"/>
</dbReference>
<name>A0A7D9N7H8_LACJH</name>
<evidence type="ECO:0000313" key="1">
    <source>
        <dbReference type="EMBL" id="AHA97708.1"/>
    </source>
</evidence>
<protein>
    <recommendedName>
        <fullName evidence="3">DUF1827 domain-containing protein</fullName>
    </recommendedName>
</protein>
<dbReference type="Pfam" id="PF08860">
    <property type="entry name" value="DUF1827"/>
    <property type="match status" value="1"/>
</dbReference>
<sequence>MTLIFIFINSAKRLYLNWDFKDTLYIEVINMMHLIDVTNSYRDLVQRQLAATNSQFVKVYSLGNTTVVYSETADKIEIVMENHKRPIRQDEVEFVIKRLIHEDRIYDITVDKSRKIISITCDR</sequence>
<dbReference type="InterPro" id="IPR014959">
    <property type="entry name" value="DUF1827"/>
</dbReference>
<evidence type="ECO:0008006" key="3">
    <source>
        <dbReference type="Google" id="ProtNLM"/>
    </source>
</evidence>
<organism evidence="1 2">
    <name type="scientific">Lactobacillus johnsonii N6.2</name>
    <dbReference type="NCBI Taxonomy" id="1408186"/>
    <lineage>
        <taxon>Bacteria</taxon>
        <taxon>Bacillati</taxon>
        <taxon>Bacillota</taxon>
        <taxon>Bacilli</taxon>
        <taxon>Lactobacillales</taxon>
        <taxon>Lactobacillaceae</taxon>
        <taxon>Lactobacillus</taxon>
    </lineage>
</organism>
<evidence type="ECO:0000313" key="2">
    <source>
        <dbReference type="Proteomes" id="UP000018522"/>
    </source>
</evidence>